<dbReference type="Proteomes" id="UP000287166">
    <property type="component" value="Unassembled WGS sequence"/>
</dbReference>
<proteinExistence type="predicted"/>
<dbReference type="GeneID" id="38785052"/>
<accession>A0A401H130</accession>
<protein>
    <submittedName>
        <fullName evidence="1">Uncharacterized protein</fullName>
    </submittedName>
</protein>
<keyword evidence="2" id="KW-1185">Reference proteome</keyword>
<evidence type="ECO:0000313" key="1">
    <source>
        <dbReference type="EMBL" id="GBE88135.1"/>
    </source>
</evidence>
<dbReference type="RefSeq" id="XP_027619048.1">
    <property type="nucleotide sequence ID" value="XM_027763247.1"/>
</dbReference>
<dbReference type="OrthoDB" id="3208958at2759"/>
<dbReference type="InParanoid" id="A0A401H130"/>
<organism evidence="1 2">
    <name type="scientific">Sparassis crispa</name>
    <dbReference type="NCBI Taxonomy" id="139825"/>
    <lineage>
        <taxon>Eukaryota</taxon>
        <taxon>Fungi</taxon>
        <taxon>Dikarya</taxon>
        <taxon>Basidiomycota</taxon>
        <taxon>Agaricomycotina</taxon>
        <taxon>Agaricomycetes</taxon>
        <taxon>Polyporales</taxon>
        <taxon>Sparassidaceae</taxon>
        <taxon>Sparassis</taxon>
    </lineage>
</organism>
<reference evidence="1 2" key="1">
    <citation type="journal article" date="2018" name="Sci. Rep.">
        <title>Genome sequence of the cauliflower mushroom Sparassis crispa (Hanabiratake) and its association with beneficial usage.</title>
        <authorList>
            <person name="Kiyama R."/>
            <person name="Furutani Y."/>
            <person name="Kawaguchi K."/>
            <person name="Nakanishi T."/>
        </authorList>
    </citation>
    <scope>NUCLEOTIDE SEQUENCE [LARGE SCALE GENOMIC DNA]</scope>
</reference>
<sequence>MVKYDELTRVGEAFRKGSFYVGMVNGFAFEKLAANPTETAEEDADKIVSDINRLPLINAGAFEFFTPIEWLNRGGEGRALICLVYLRREPKAITPEVQKQINFRAKTGTPLFRSTIKKVLSSPSWYEYN</sequence>
<name>A0A401H130_9APHY</name>
<dbReference type="AlphaFoldDB" id="A0A401H130"/>
<comment type="caution">
    <text evidence="1">The sequence shown here is derived from an EMBL/GenBank/DDBJ whole genome shotgun (WGS) entry which is preliminary data.</text>
</comment>
<gene>
    <name evidence="1" type="ORF">SCP_1203650</name>
</gene>
<dbReference type="EMBL" id="BFAD01000012">
    <property type="protein sequence ID" value="GBE88135.1"/>
    <property type="molecule type" value="Genomic_DNA"/>
</dbReference>
<evidence type="ECO:0000313" key="2">
    <source>
        <dbReference type="Proteomes" id="UP000287166"/>
    </source>
</evidence>